<evidence type="ECO:0000313" key="2">
    <source>
        <dbReference type="Proteomes" id="UP000574390"/>
    </source>
</evidence>
<dbReference type="EMBL" id="JABANM010026301">
    <property type="protein sequence ID" value="KAF4713193.1"/>
    <property type="molecule type" value="Genomic_DNA"/>
</dbReference>
<organism evidence="1 2">
    <name type="scientific">Perkinsus olseni</name>
    <name type="common">Perkinsus atlanticus</name>
    <dbReference type="NCBI Taxonomy" id="32597"/>
    <lineage>
        <taxon>Eukaryota</taxon>
        <taxon>Sar</taxon>
        <taxon>Alveolata</taxon>
        <taxon>Perkinsozoa</taxon>
        <taxon>Perkinsea</taxon>
        <taxon>Perkinsida</taxon>
        <taxon>Perkinsidae</taxon>
        <taxon>Perkinsus</taxon>
    </lineage>
</organism>
<name>A0A7J6QXZ5_PEROL</name>
<comment type="caution">
    <text evidence="1">The sequence shown here is derived from an EMBL/GenBank/DDBJ whole genome shotgun (WGS) entry which is preliminary data.</text>
</comment>
<accession>A0A7J6QXZ5</accession>
<sequence length="160" mass="17612">MASSSSVPASPCEKRILQLERLSSGGEVCDDIKTIIWSFIRFRYPRSVAPPRESIPASSTFPDPLPFIFKLPDHSSVGVVASPGLASGVHTVEEVPLAQSSSTSAYEIPHTPLMVCFHRGDVYYVSMFGNRLYRASARSKYPDLIRLPPDCRKVAGLWSL</sequence>
<dbReference type="AlphaFoldDB" id="A0A7J6QXZ5"/>
<gene>
    <name evidence="1" type="ORF">FOZ62_003346</name>
</gene>
<reference evidence="1 2" key="1">
    <citation type="submission" date="2020-04" db="EMBL/GenBank/DDBJ databases">
        <title>Perkinsus olseni comparative genomics.</title>
        <authorList>
            <person name="Bogema D.R."/>
        </authorList>
    </citation>
    <scope>NUCLEOTIDE SEQUENCE [LARGE SCALE GENOMIC DNA]</scope>
    <source>
        <strain evidence="1">ATCC PRA-205</strain>
    </source>
</reference>
<feature type="non-terminal residue" evidence="1">
    <location>
        <position position="160"/>
    </location>
</feature>
<protein>
    <submittedName>
        <fullName evidence="1">Uncharacterized protein</fullName>
    </submittedName>
</protein>
<evidence type="ECO:0000313" key="1">
    <source>
        <dbReference type="EMBL" id="KAF4713193.1"/>
    </source>
</evidence>
<proteinExistence type="predicted"/>
<dbReference type="Proteomes" id="UP000574390">
    <property type="component" value="Unassembled WGS sequence"/>
</dbReference>